<dbReference type="KEGG" id="vg:60324442"/>
<sequence length="63" mass="6682">MLEMTATEARAYAIGKDAYRNGENLDANLDWACAEGIVPDTLTVDRFARMGYAGAELAALAAA</sequence>
<organism evidence="1 2">
    <name type="scientific">Mycobacterium phage Chris</name>
    <dbReference type="NCBI Taxonomy" id="2725626"/>
    <lineage>
        <taxon>Viruses</taxon>
        <taxon>Duplodnaviria</taxon>
        <taxon>Heunggongvirae</taxon>
        <taxon>Uroviricota</taxon>
        <taxon>Caudoviricetes</taxon>
        <taxon>Weiservirinae</taxon>
        <taxon>Anayavirus</taxon>
        <taxon>Anayavirus chris</taxon>
    </lineage>
</organism>
<dbReference type="EMBL" id="MT310860">
    <property type="protein sequence ID" value="QJD50493.1"/>
    <property type="molecule type" value="Genomic_DNA"/>
</dbReference>
<dbReference type="RefSeq" id="YP_009952979.1">
    <property type="nucleotide sequence ID" value="NC_051617.1"/>
</dbReference>
<keyword evidence="2" id="KW-1185">Reference proteome</keyword>
<protein>
    <submittedName>
        <fullName evidence="1">Uncharacterized protein</fullName>
    </submittedName>
</protein>
<evidence type="ECO:0000313" key="2">
    <source>
        <dbReference type="Proteomes" id="UP000501603"/>
    </source>
</evidence>
<gene>
    <name evidence="1" type="primary">91</name>
    <name evidence="1" type="ORF">SEA_CHRIS_91</name>
</gene>
<dbReference type="GeneID" id="60324442"/>
<evidence type="ECO:0000313" key="1">
    <source>
        <dbReference type="EMBL" id="QJD50493.1"/>
    </source>
</evidence>
<accession>A0A6M3SWW9</accession>
<dbReference type="Proteomes" id="UP000501603">
    <property type="component" value="Segment"/>
</dbReference>
<reference evidence="1 2" key="1">
    <citation type="submission" date="2020-04" db="EMBL/GenBank/DDBJ databases">
        <authorList>
            <person name="Davenport L."/>
            <person name="Mcconahy L."/>
            <person name="Chen A."/>
            <person name="Cottrell A."/>
            <person name="Drouin R."/>
            <person name="Erdman M."/>
            <person name="Goranson S."/>
            <person name="Harrington A."/>
            <person name="Hecht A."/>
            <person name="Ramos M."/>
            <person name="Schutt J."/>
            <person name="Hayes S.G."/>
            <person name="Haydock J."/>
            <person name="Ettinger A.-S.H."/>
            <person name="Anders K.R."/>
            <person name="Garlena R.A."/>
            <person name="Russell D.A."/>
            <person name="Pope W.H."/>
            <person name="Jacobs-Sera D."/>
            <person name="Hatfull G.F."/>
        </authorList>
    </citation>
    <scope>NUCLEOTIDE SEQUENCE [LARGE SCALE GENOMIC DNA]</scope>
</reference>
<proteinExistence type="predicted"/>
<name>A0A6M3SWW9_9CAUD</name>